<feature type="transmembrane region" description="Helical" evidence="1">
    <location>
        <begin position="125"/>
        <end position="145"/>
    </location>
</feature>
<name>A0A075G0E9_9EURY</name>
<keyword evidence="1" id="KW-0812">Transmembrane</keyword>
<dbReference type="EMBL" id="KF900445">
    <property type="protein sequence ID" value="AIE95266.1"/>
    <property type="molecule type" value="Genomic_DNA"/>
</dbReference>
<feature type="transmembrane region" description="Helical" evidence="1">
    <location>
        <begin position="100"/>
        <end position="118"/>
    </location>
</feature>
<dbReference type="AlphaFoldDB" id="A0A075G0E9"/>
<keyword evidence="1" id="KW-1133">Transmembrane helix</keyword>
<evidence type="ECO:0000313" key="2">
    <source>
        <dbReference type="EMBL" id="AIE95266.1"/>
    </source>
</evidence>
<organism evidence="2">
    <name type="scientific">uncultured marine group II/III euryarchaeote AD1000_61_A07</name>
    <dbReference type="NCBI Taxonomy" id="1457792"/>
    <lineage>
        <taxon>Archaea</taxon>
        <taxon>Methanobacteriati</taxon>
        <taxon>Methanobacteriota</taxon>
        <taxon>environmental samples</taxon>
    </lineage>
</organism>
<sequence length="147" mass="16391">MASLEFLSDGLIFFDKNILYLDILRMTISTFLATIFLQSGLDKILNWNSELEWMSKQFANTPLASSLQIGLFVVTILEILGGGLSALGILWILFRDGHSVGLLGAMFCSFSLCILMFGQRISKNYEGAASLVPYFILSSLGFYFYTL</sequence>
<evidence type="ECO:0008006" key="3">
    <source>
        <dbReference type="Google" id="ProtNLM"/>
    </source>
</evidence>
<proteinExistence type="predicted"/>
<feature type="transmembrane region" description="Helical" evidence="1">
    <location>
        <begin position="69"/>
        <end position="94"/>
    </location>
</feature>
<accession>A0A075G0E9</accession>
<keyword evidence="1" id="KW-0472">Membrane</keyword>
<reference evidence="2" key="1">
    <citation type="journal article" date="2014" name="Genome Biol. Evol.">
        <title>Pangenome evidence for extensive interdomain horizontal transfer affecting lineage core and shell genes in uncultured planktonic thaumarchaeota and euryarchaeota.</title>
        <authorList>
            <person name="Deschamps P."/>
            <person name="Zivanovic Y."/>
            <person name="Moreira D."/>
            <person name="Rodriguez-Valera F."/>
            <person name="Lopez-Garcia P."/>
        </authorList>
    </citation>
    <scope>NUCLEOTIDE SEQUENCE</scope>
</reference>
<protein>
    <recommendedName>
        <fullName evidence="3">DoxX family protein</fullName>
    </recommendedName>
</protein>
<evidence type="ECO:0000256" key="1">
    <source>
        <dbReference type="SAM" id="Phobius"/>
    </source>
</evidence>